<organism evidence="1 2">
    <name type="scientific">Venturia nashicola</name>
    <dbReference type="NCBI Taxonomy" id="86259"/>
    <lineage>
        <taxon>Eukaryota</taxon>
        <taxon>Fungi</taxon>
        <taxon>Dikarya</taxon>
        <taxon>Ascomycota</taxon>
        <taxon>Pezizomycotina</taxon>
        <taxon>Dothideomycetes</taxon>
        <taxon>Pleosporomycetidae</taxon>
        <taxon>Venturiales</taxon>
        <taxon>Venturiaceae</taxon>
        <taxon>Venturia</taxon>
    </lineage>
</organism>
<gene>
    <name evidence="1" type="ORF">E6O75_ATG07052</name>
</gene>
<protein>
    <submittedName>
        <fullName evidence="1">Uncharacterized protein</fullName>
    </submittedName>
</protein>
<reference evidence="1 2" key="1">
    <citation type="submission" date="2019-04" db="EMBL/GenBank/DDBJ databases">
        <title>High contiguity whole genome sequence and gene annotation resource for two Venturia nashicola isolates.</title>
        <authorList>
            <person name="Prokchorchik M."/>
            <person name="Won K."/>
            <person name="Lee Y."/>
            <person name="Choi E.D."/>
            <person name="Segonzac C."/>
            <person name="Sohn K.H."/>
        </authorList>
    </citation>
    <scope>NUCLEOTIDE SEQUENCE [LARGE SCALE GENOMIC DNA]</scope>
    <source>
        <strain evidence="1 2">PRI2</strain>
    </source>
</reference>
<dbReference type="AlphaFoldDB" id="A0A4Z1NV13"/>
<comment type="caution">
    <text evidence="1">The sequence shown here is derived from an EMBL/GenBank/DDBJ whole genome shotgun (WGS) entry which is preliminary data.</text>
</comment>
<accession>A0A4Z1NV13</accession>
<dbReference type="Proteomes" id="UP000298493">
    <property type="component" value="Unassembled WGS sequence"/>
</dbReference>
<evidence type="ECO:0000313" key="2">
    <source>
        <dbReference type="Proteomes" id="UP000298493"/>
    </source>
</evidence>
<sequence>MVQNGNWSRVQHDSPRASIIPLNDLYEYQNWASNFARPACRHERRANNYSPALHAVRSRPRFEEFQSHLRVAFTAVA</sequence>
<dbReference type="EMBL" id="SNSC02000012">
    <property type="protein sequence ID" value="TID19714.1"/>
    <property type="molecule type" value="Genomic_DNA"/>
</dbReference>
<name>A0A4Z1NV13_9PEZI</name>
<evidence type="ECO:0000313" key="1">
    <source>
        <dbReference type="EMBL" id="TID19714.1"/>
    </source>
</evidence>
<keyword evidence="2" id="KW-1185">Reference proteome</keyword>
<proteinExistence type="predicted"/>